<gene>
    <name evidence="2" type="ORF">G3N56_01485</name>
</gene>
<dbReference type="RefSeq" id="WP_163300469.1">
    <property type="nucleotide sequence ID" value="NZ_JAAGRQ010000004.1"/>
</dbReference>
<accession>A0A7K3NI01</accession>
<keyword evidence="3" id="KW-1185">Reference proteome</keyword>
<sequence>MKTLLLLFLAGLLALYSSGCATVKKGSDVTGLARTSPLSGRDLGRLIILARVVKGENAPNAAEKEVTVQAAATAVLTSLATAVPVSRDGLLAALGERSWPDAGDMELAAAARASGADTVAVLTVTEYVGKLQIGLPTLWGTETAFRYQLRVLDAATGTLLLDANRFRLRGGPFLCRGLDDLNADFQNDLIELVRGDAAAS</sequence>
<evidence type="ECO:0008006" key="4">
    <source>
        <dbReference type="Google" id="ProtNLM"/>
    </source>
</evidence>
<comment type="caution">
    <text evidence="2">The sequence shown here is derived from an EMBL/GenBank/DDBJ whole genome shotgun (WGS) entry which is preliminary data.</text>
</comment>
<dbReference type="Proteomes" id="UP000469724">
    <property type="component" value="Unassembled WGS sequence"/>
</dbReference>
<dbReference type="AlphaFoldDB" id="A0A7K3NI01"/>
<evidence type="ECO:0000313" key="3">
    <source>
        <dbReference type="Proteomes" id="UP000469724"/>
    </source>
</evidence>
<dbReference type="EMBL" id="JAAGRQ010000004">
    <property type="protein sequence ID" value="NDY55415.1"/>
    <property type="molecule type" value="Genomic_DNA"/>
</dbReference>
<reference evidence="2 3" key="1">
    <citation type="submission" date="2020-02" db="EMBL/GenBank/DDBJ databases">
        <title>Comparative genomics of sulfur disproportionating microorganisms.</title>
        <authorList>
            <person name="Ward L.M."/>
            <person name="Bertran E."/>
            <person name="Johnston D.T."/>
        </authorList>
    </citation>
    <scope>NUCLEOTIDE SEQUENCE [LARGE SCALE GENOMIC DNA]</scope>
    <source>
        <strain evidence="2 3">DSM 3696</strain>
    </source>
</reference>
<keyword evidence="1" id="KW-0732">Signal</keyword>
<organism evidence="2 3">
    <name type="scientific">Desulfolutivibrio sulfodismutans</name>
    <dbReference type="NCBI Taxonomy" id="63561"/>
    <lineage>
        <taxon>Bacteria</taxon>
        <taxon>Pseudomonadati</taxon>
        <taxon>Thermodesulfobacteriota</taxon>
        <taxon>Desulfovibrionia</taxon>
        <taxon>Desulfovibrionales</taxon>
        <taxon>Desulfovibrionaceae</taxon>
        <taxon>Desulfolutivibrio</taxon>
    </lineage>
</organism>
<evidence type="ECO:0000313" key="2">
    <source>
        <dbReference type="EMBL" id="NDY55415.1"/>
    </source>
</evidence>
<feature type="signal peptide" evidence="1">
    <location>
        <begin position="1"/>
        <end position="21"/>
    </location>
</feature>
<protein>
    <recommendedName>
        <fullName evidence="4">Penicillin-binding protein activator LpoB</fullName>
    </recommendedName>
</protein>
<feature type="chain" id="PRO_5029765164" description="Penicillin-binding protein activator LpoB" evidence="1">
    <location>
        <begin position="22"/>
        <end position="200"/>
    </location>
</feature>
<name>A0A7K3NI01_9BACT</name>
<proteinExistence type="predicted"/>
<evidence type="ECO:0000256" key="1">
    <source>
        <dbReference type="SAM" id="SignalP"/>
    </source>
</evidence>